<evidence type="ECO:0000313" key="2">
    <source>
        <dbReference type="EMBL" id="GFY83168.1"/>
    </source>
</evidence>
<dbReference type="PANTHER" id="PTHR34280:SF2">
    <property type="entry name" value="OS01G0920100 PROTEIN"/>
    <property type="match status" value="1"/>
</dbReference>
<dbReference type="OrthoDB" id="1925325at2759"/>
<dbReference type="EMBL" id="BJWL01000002">
    <property type="protein sequence ID" value="GFY83168.1"/>
    <property type="molecule type" value="Genomic_DNA"/>
</dbReference>
<feature type="region of interest" description="Disordered" evidence="1">
    <location>
        <begin position="188"/>
        <end position="212"/>
    </location>
</feature>
<keyword evidence="3" id="KW-1185">Reference proteome</keyword>
<reference evidence="2 3" key="1">
    <citation type="submission" date="2019-07" db="EMBL/GenBank/DDBJ databases">
        <title>De Novo Assembly of kiwifruit Actinidia rufa.</title>
        <authorList>
            <person name="Sugita-Konishi S."/>
            <person name="Sato K."/>
            <person name="Mori E."/>
            <person name="Abe Y."/>
            <person name="Kisaki G."/>
            <person name="Hamano K."/>
            <person name="Suezawa K."/>
            <person name="Otani M."/>
            <person name="Fukuda T."/>
            <person name="Manabe T."/>
            <person name="Gomi K."/>
            <person name="Tabuchi M."/>
            <person name="Akimitsu K."/>
            <person name="Kataoka I."/>
        </authorList>
    </citation>
    <scope>NUCLEOTIDE SEQUENCE [LARGE SCALE GENOMIC DNA]</scope>
    <source>
        <strain evidence="3">cv. Fuchu</strain>
    </source>
</reference>
<feature type="compositionally biased region" description="Polar residues" evidence="1">
    <location>
        <begin position="188"/>
        <end position="203"/>
    </location>
</feature>
<comment type="caution">
    <text evidence="2">The sequence shown here is derived from an EMBL/GenBank/DDBJ whole genome shotgun (WGS) entry which is preliminary data.</text>
</comment>
<dbReference type="InterPro" id="IPR038947">
    <property type="entry name" value="At3g27210-like"/>
</dbReference>
<accession>A0A7J0E9M1</accession>
<feature type="region of interest" description="Disordered" evidence="1">
    <location>
        <begin position="98"/>
        <end position="138"/>
    </location>
</feature>
<protein>
    <submittedName>
        <fullName evidence="2">Uncharacterized protein</fullName>
    </submittedName>
</protein>
<organism evidence="2 3">
    <name type="scientific">Actinidia rufa</name>
    <dbReference type="NCBI Taxonomy" id="165716"/>
    <lineage>
        <taxon>Eukaryota</taxon>
        <taxon>Viridiplantae</taxon>
        <taxon>Streptophyta</taxon>
        <taxon>Embryophyta</taxon>
        <taxon>Tracheophyta</taxon>
        <taxon>Spermatophyta</taxon>
        <taxon>Magnoliopsida</taxon>
        <taxon>eudicotyledons</taxon>
        <taxon>Gunneridae</taxon>
        <taxon>Pentapetalae</taxon>
        <taxon>asterids</taxon>
        <taxon>Ericales</taxon>
        <taxon>Actinidiaceae</taxon>
        <taxon>Actinidia</taxon>
    </lineage>
</organism>
<dbReference type="AlphaFoldDB" id="A0A7J0E9M1"/>
<evidence type="ECO:0000256" key="1">
    <source>
        <dbReference type="SAM" id="MobiDB-lite"/>
    </source>
</evidence>
<gene>
    <name evidence="2" type="ORF">Acr_02g0014080</name>
</gene>
<feature type="compositionally biased region" description="Polar residues" evidence="1">
    <location>
        <begin position="100"/>
        <end position="112"/>
    </location>
</feature>
<dbReference type="PANTHER" id="PTHR34280">
    <property type="entry name" value="OS01G0920100 PROTEIN"/>
    <property type="match status" value="1"/>
</dbReference>
<name>A0A7J0E9M1_9ERIC</name>
<dbReference type="Proteomes" id="UP000585474">
    <property type="component" value="Unassembled WGS sequence"/>
</dbReference>
<evidence type="ECO:0000313" key="3">
    <source>
        <dbReference type="Proteomes" id="UP000585474"/>
    </source>
</evidence>
<proteinExistence type="predicted"/>
<sequence>MGACVSVRKKPDSAMKLRLSFGSKTDKLVIPSPVKDKPLVNGDRPIAADGAIQSQWSKSHPVIAVRDFGSKEETFFDSQPWLESDCDDDFFSVKGDFTPSRGNTPVHHSSAGTPLANRANFDDKTTPGSKPEPSPRKRLSELFRESLGGNQDFNNLIASDSQNGVNGKIEPKTTVLGLPPRPDSTPFASGANSMCSSERTPNGNYGPAKEKPIEPVQCCLPRMLSCRSFSERKKMSSPARNIK</sequence>